<dbReference type="Proteomes" id="UP000524404">
    <property type="component" value="Unassembled WGS sequence"/>
</dbReference>
<keyword evidence="1" id="KW-1133">Transmembrane helix</keyword>
<comment type="caution">
    <text evidence="2">The sequence shown here is derived from an EMBL/GenBank/DDBJ whole genome shotgun (WGS) entry which is preliminary data.</text>
</comment>
<gene>
    <name evidence="2" type="ORF">HNP25_000238</name>
</gene>
<reference evidence="2 3" key="1">
    <citation type="submission" date="2020-08" db="EMBL/GenBank/DDBJ databases">
        <title>Functional genomics of gut bacteria from endangered species of beetles.</title>
        <authorList>
            <person name="Carlos-Shanley C."/>
        </authorList>
    </citation>
    <scope>NUCLEOTIDE SEQUENCE [LARGE SCALE GENOMIC DNA]</scope>
    <source>
        <strain evidence="2 3">S00070</strain>
    </source>
</reference>
<sequence>MNFKKTFNNYKQLIPIIFLAFYCLDTIATAIDGTVVILYKTEEFELAIQHYLAFGAVVINMYLFFFHKVFYKYGLILIILLGLFNILTFSPLRETISLKGLPIGFQPSTLLAGLLAYVINFDRATKFILRTVRTNYTSEQIVKIEQKKFTEETQKFISRYKAYSTESLHQIVRENEFVPAAIEAAKQLIEAREKKS</sequence>
<keyword evidence="1" id="KW-0472">Membrane</keyword>
<dbReference type="RefSeq" id="WP_184128912.1">
    <property type="nucleotide sequence ID" value="NZ_JACHKT010000001.1"/>
</dbReference>
<evidence type="ECO:0000313" key="3">
    <source>
        <dbReference type="Proteomes" id="UP000524404"/>
    </source>
</evidence>
<evidence type="ECO:0000256" key="1">
    <source>
        <dbReference type="SAM" id="Phobius"/>
    </source>
</evidence>
<accession>A0A841EJM3</accession>
<dbReference type="AlphaFoldDB" id="A0A841EJM3"/>
<dbReference type="EMBL" id="JACHKT010000001">
    <property type="protein sequence ID" value="MBB6001599.1"/>
    <property type="molecule type" value="Genomic_DNA"/>
</dbReference>
<keyword evidence="3" id="KW-1185">Reference proteome</keyword>
<feature type="transmembrane region" description="Helical" evidence="1">
    <location>
        <begin position="46"/>
        <end position="66"/>
    </location>
</feature>
<name>A0A841EJM3_9BACT</name>
<feature type="transmembrane region" description="Helical" evidence="1">
    <location>
        <begin position="73"/>
        <end position="92"/>
    </location>
</feature>
<feature type="transmembrane region" description="Helical" evidence="1">
    <location>
        <begin position="104"/>
        <end position="121"/>
    </location>
</feature>
<keyword evidence="1" id="KW-0812">Transmembrane</keyword>
<proteinExistence type="predicted"/>
<organism evidence="2 3">
    <name type="scientific">Arcicella rosea</name>
    <dbReference type="NCBI Taxonomy" id="502909"/>
    <lineage>
        <taxon>Bacteria</taxon>
        <taxon>Pseudomonadati</taxon>
        <taxon>Bacteroidota</taxon>
        <taxon>Cytophagia</taxon>
        <taxon>Cytophagales</taxon>
        <taxon>Flectobacillaceae</taxon>
        <taxon>Arcicella</taxon>
    </lineage>
</organism>
<evidence type="ECO:0000313" key="2">
    <source>
        <dbReference type="EMBL" id="MBB6001599.1"/>
    </source>
</evidence>
<protein>
    <submittedName>
        <fullName evidence="2">Uncharacterized protein</fullName>
    </submittedName>
</protein>